<dbReference type="SMART" id="SM00062">
    <property type="entry name" value="PBPb"/>
    <property type="match status" value="1"/>
</dbReference>
<evidence type="ECO:0000256" key="5">
    <source>
        <dbReference type="ARBA" id="ARBA00022475"/>
    </source>
</evidence>
<dbReference type="GO" id="GO:0012505">
    <property type="term" value="C:endomembrane system"/>
    <property type="evidence" value="ECO:0007669"/>
    <property type="project" value="UniProtKB-SubCell"/>
</dbReference>
<dbReference type="InterPro" id="IPR001638">
    <property type="entry name" value="Solute-binding_3/MltF_N"/>
</dbReference>
<evidence type="ECO:0000256" key="3">
    <source>
        <dbReference type="ARBA" id="ARBA00010742"/>
    </source>
</evidence>
<evidence type="ECO:0000256" key="2">
    <source>
        <dbReference type="ARBA" id="ARBA00004418"/>
    </source>
</evidence>
<dbReference type="AlphaFoldDB" id="A0A1N6TIH0"/>
<gene>
    <name evidence="11" type="ORF">SAMN05421829_1058</name>
</gene>
<dbReference type="STRING" id="34027.SAMN05421829_1058"/>
<feature type="chain" id="PRO_5012703916" evidence="9">
    <location>
        <begin position="46"/>
        <end position="363"/>
    </location>
</feature>
<comment type="subcellular location">
    <subcellularLocation>
        <location evidence="1">Endomembrane system</location>
    </subcellularLocation>
    <subcellularLocation>
        <location evidence="2">Periplasm</location>
    </subcellularLocation>
</comment>
<keyword evidence="12" id="KW-1185">Reference proteome</keyword>
<dbReference type="SUPFAM" id="SSF53850">
    <property type="entry name" value="Periplasmic binding protein-like II"/>
    <property type="match status" value="1"/>
</dbReference>
<comment type="similarity">
    <text evidence="3">Belongs to the bacterial solute-binding protein SsuA/TauA family.</text>
</comment>
<keyword evidence="6" id="KW-0997">Cell inner membrane</keyword>
<dbReference type="PANTHER" id="PTHR30024:SF47">
    <property type="entry name" value="TAURINE-BINDING PERIPLASMIC PROTEIN"/>
    <property type="match status" value="1"/>
</dbReference>
<dbReference type="Gene3D" id="3.40.190.10">
    <property type="entry name" value="Periplasmic binding protein-like II"/>
    <property type="match status" value="3"/>
</dbReference>
<dbReference type="PANTHER" id="PTHR30024">
    <property type="entry name" value="ALIPHATIC SULFONATES-BINDING PROTEIN-RELATED"/>
    <property type="match status" value="1"/>
</dbReference>
<sequence>MPAESGAPGFGNVTMEKNMMLHTLRRRCASALAALVVGVAGVAHAAAAETLRVGYLPIGTHGKFMIAKERGFYRDEGLDVELVEFVNSADGLNALVAKKIDVGAFGTSAPLVHVSKGADIKIIGGITSGGSSFIARPETAATIKTPADLKGKKIATVRLSTVDAILRAALRDAGLDWKRDVQIFELKSAPAVAEAVKSRQVDVGALWGPHDLRAEKEGMKILFYSHELYPAHVCCRIIVGRNSDPATGEKFLRAILRAEKYAAEHRKETIDILAKYVRIDRDVLEKDFYDPYKDNSSDPYLKGLRQFWTVMEDSGFLEGKGRSVDGAVDLGLYERALTGLARENPGDPFWQKLIADFKSKNPA</sequence>
<accession>A0A1N6TIH0</accession>
<evidence type="ECO:0000313" key="11">
    <source>
        <dbReference type="EMBL" id="SIQ53190.1"/>
    </source>
</evidence>
<keyword evidence="7 9" id="KW-0732">Signal</keyword>
<evidence type="ECO:0000313" key="12">
    <source>
        <dbReference type="Proteomes" id="UP000186819"/>
    </source>
</evidence>
<evidence type="ECO:0000256" key="1">
    <source>
        <dbReference type="ARBA" id="ARBA00004308"/>
    </source>
</evidence>
<proteinExistence type="inferred from homology"/>
<keyword evidence="4" id="KW-0813">Transport</keyword>
<dbReference type="Pfam" id="PF09084">
    <property type="entry name" value="NMT1"/>
    <property type="match status" value="1"/>
</dbReference>
<evidence type="ECO:0000256" key="9">
    <source>
        <dbReference type="SAM" id="SignalP"/>
    </source>
</evidence>
<dbReference type="InterPro" id="IPR015168">
    <property type="entry name" value="SsuA/THI5"/>
</dbReference>
<evidence type="ECO:0000259" key="10">
    <source>
        <dbReference type="SMART" id="SM00062"/>
    </source>
</evidence>
<keyword evidence="5" id="KW-1003">Cell membrane</keyword>
<dbReference type="EMBL" id="FTMD01000005">
    <property type="protein sequence ID" value="SIQ53190.1"/>
    <property type="molecule type" value="Genomic_DNA"/>
</dbReference>
<reference evidence="12" key="1">
    <citation type="submission" date="2017-01" db="EMBL/GenBank/DDBJ databases">
        <authorList>
            <person name="Varghese N."/>
            <person name="Submissions S."/>
        </authorList>
    </citation>
    <scope>NUCLEOTIDE SEQUENCE [LARGE SCALE GENOMIC DNA]</scope>
    <source>
        <strain evidence="12">ATCC 51758</strain>
    </source>
</reference>
<evidence type="ECO:0000256" key="7">
    <source>
        <dbReference type="ARBA" id="ARBA00022729"/>
    </source>
</evidence>
<name>A0A1N6TIH0_9RHOO</name>
<dbReference type="Proteomes" id="UP000186819">
    <property type="component" value="Unassembled WGS sequence"/>
</dbReference>
<evidence type="ECO:0000256" key="4">
    <source>
        <dbReference type="ARBA" id="ARBA00022448"/>
    </source>
</evidence>
<keyword evidence="8" id="KW-0472">Membrane</keyword>
<protein>
    <submittedName>
        <fullName evidence="11">NitT/TauT family transport system substrate-binding protein</fullName>
    </submittedName>
</protein>
<feature type="signal peptide" evidence="9">
    <location>
        <begin position="1"/>
        <end position="45"/>
    </location>
</feature>
<evidence type="ECO:0000256" key="6">
    <source>
        <dbReference type="ARBA" id="ARBA00022519"/>
    </source>
</evidence>
<dbReference type="CDD" id="cd13553">
    <property type="entry name" value="PBP2_NrtA_CpmA_like"/>
    <property type="match status" value="1"/>
</dbReference>
<organism evidence="11 12">
    <name type="scientific">Aromatoleum tolulyticum</name>
    <dbReference type="NCBI Taxonomy" id="34027"/>
    <lineage>
        <taxon>Bacteria</taxon>
        <taxon>Pseudomonadati</taxon>
        <taxon>Pseudomonadota</taxon>
        <taxon>Betaproteobacteria</taxon>
        <taxon>Rhodocyclales</taxon>
        <taxon>Rhodocyclaceae</taxon>
        <taxon>Aromatoleum</taxon>
    </lineage>
</organism>
<dbReference type="GO" id="GO:0042597">
    <property type="term" value="C:periplasmic space"/>
    <property type="evidence" value="ECO:0007669"/>
    <property type="project" value="UniProtKB-SubCell"/>
</dbReference>
<evidence type="ECO:0000256" key="8">
    <source>
        <dbReference type="ARBA" id="ARBA00023136"/>
    </source>
</evidence>
<feature type="domain" description="Solute-binding protein family 3/N-terminal" evidence="10">
    <location>
        <begin position="50"/>
        <end position="280"/>
    </location>
</feature>
<dbReference type="InterPro" id="IPR044527">
    <property type="entry name" value="NrtA/CpmA_ABC-bd_dom"/>
</dbReference>